<dbReference type="Proteomes" id="UP000317990">
    <property type="component" value="Unassembled WGS sequence"/>
</dbReference>
<organism evidence="7 8">
    <name type="scientific">Aphanocapsa feldmannii 277cV</name>
    <dbReference type="NCBI Taxonomy" id="2507553"/>
    <lineage>
        <taxon>Bacteria</taxon>
        <taxon>Bacillati</taxon>
        <taxon>Cyanobacteriota</taxon>
        <taxon>Cyanophyceae</taxon>
        <taxon>Oscillatoriophycideae</taxon>
        <taxon>Chroococcales</taxon>
        <taxon>Microcystaceae</taxon>
        <taxon>Aphanocapsa</taxon>
    </lineage>
</organism>
<proteinExistence type="predicted"/>
<dbReference type="PROSITE" id="PS51194">
    <property type="entry name" value="HELICASE_CTER"/>
    <property type="match status" value="1"/>
</dbReference>
<dbReference type="GO" id="GO:0004386">
    <property type="term" value="F:helicase activity"/>
    <property type="evidence" value="ECO:0007669"/>
    <property type="project" value="UniProtKB-KW"/>
</dbReference>
<feature type="domain" description="Helicase ATP-binding" evidence="5">
    <location>
        <begin position="120"/>
        <end position="295"/>
    </location>
</feature>
<dbReference type="Gene3D" id="3.40.50.300">
    <property type="entry name" value="P-loop containing nucleotide triphosphate hydrolases"/>
    <property type="match status" value="1"/>
</dbReference>
<feature type="domain" description="Helicase C-terminal" evidence="6">
    <location>
        <begin position="426"/>
        <end position="592"/>
    </location>
</feature>
<evidence type="ECO:0000256" key="1">
    <source>
        <dbReference type="ARBA" id="ARBA00022741"/>
    </source>
</evidence>
<dbReference type="Gene3D" id="3.40.50.10810">
    <property type="entry name" value="Tandem AAA-ATPase domain"/>
    <property type="match status" value="1"/>
</dbReference>
<keyword evidence="3 7" id="KW-0347">Helicase</keyword>
<dbReference type="InterPro" id="IPR014001">
    <property type="entry name" value="Helicase_ATP-bd"/>
</dbReference>
<keyword evidence="4" id="KW-0067">ATP-binding</keyword>
<evidence type="ECO:0000259" key="5">
    <source>
        <dbReference type="PROSITE" id="PS51192"/>
    </source>
</evidence>
<dbReference type="InterPro" id="IPR049730">
    <property type="entry name" value="SNF2/RAD54-like_C"/>
</dbReference>
<dbReference type="PROSITE" id="PS51192">
    <property type="entry name" value="HELICASE_ATP_BIND_1"/>
    <property type="match status" value="1"/>
</dbReference>
<protein>
    <submittedName>
        <fullName evidence="7">DEAD/DEAH box helicase</fullName>
    </submittedName>
</protein>
<dbReference type="InterPro" id="IPR038718">
    <property type="entry name" value="SNF2-like_sf"/>
</dbReference>
<dbReference type="InterPro" id="IPR027417">
    <property type="entry name" value="P-loop_NTPase"/>
</dbReference>
<dbReference type="Pfam" id="PF00176">
    <property type="entry name" value="SNF2-rel_dom"/>
    <property type="match status" value="1"/>
</dbReference>
<evidence type="ECO:0000256" key="3">
    <source>
        <dbReference type="ARBA" id="ARBA00022806"/>
    </source>
</evidence>
<dbReference type="PANTHER" id="PTHR45766">
    <property type="entry name" value="DNA ANNEALING HELICASE AND ENDONUCLEASE ZRANB3 FAMILY MEMBER"/>
    <property type="match status" value="1"/>
</dbReference>
<evidence type="ECO:0000259" key="6">
    <source>
        <dbReference type="PROSITE" id="PS51194"/>
    </source>
</evidence>
<dbReference type="PANTHER" id="PTHR45766:SF6">
    <property type="entry name" value="SWI_SNF-RELATED MATRIX-ASSOCIATED ACTIN-DEPENDENT REGULATOR OF CHROMATIN SUBFAMILY A-LIKE PROTEIN 1"/>
    <property type="match status" value="1"/>
</dbReference>
<comment type="caution">
    <text evidence="7">The sequence shown here is derived from an EMBL/GenBank/DDBJ whole genome shotgun (WGS) entry which is preliminary data.</text>
</comment>
<sequence>MSEAVLAPGARIECRSAEWLVRSLSRSSDGQQVVDVVGVSPFLQEKEARFLVEVEKAAGSFKVLQPEDTELVPDPSPQYRDSLLFIEAHLRRTVPTENALVVGHRAAMDALPYQLMPAAKALAMPRQRLLIADAVGLGKTLECGILCSELIRRGRGKRILVVTTKSMLVQFQKEFWCRFSIPLVRLDSLGIQRIREQISSNQNPFHHYDKSIVSIDTLKNDREYRFYLENANWDIIVIDECQNVAERANGSKTSQRAQLANRLATRSETLILLSATPHDGKPESFASLMNMLDPTAIADPSDYSKADIGDLYVRRFRKDVIADLRNSVKERDSRDVECDATAAEERVFERLARLRLPDTDARAKAGQLFRTTLVKSMLSSPMAALASVRNRLKRLAAASTPSLDDVAALEELEPLLAAIGPDDFSKYQRLLQLIRSDWDWRGDDPRDRLLIFSSRRETQRFLMEQLAKDLDLPADAVLGLDGAMADVEQTHVVEAFAQEKQAVRILVATEVASEGLNLHYLSHRLVHFDIPWSLMTLQQRNGRIDRYGQTQQPLIRFMLTRSQSDGMGDAERIIRLLRVKDDQAQRNIGDPAVFLRKFDAAAEEEEFGKAFENADVEGLEQRMAANARPCLEQGSGASLFDELFGTSAQTSPAPDESANAATQVQCQEPFSLFPSLWQYVDAALAQLAEKLDLRGDKLDMKLFEQQERLEITPPADLRRRYSRYPKELQPPSGERLVLSTDPAALQRALEQARRQDSARPDLDYLWDLHPLVDWLADRGQIGFARHCAPVLLIHEGLEPGEVVMVLQGTIPNRKGVPVVQEWVAVRFIGSGLRVAGVEPFQDVAARLRLGRRTYANTGAPIPASLEAQRKAAVKAAHRQLLACQERWKAQMQPQLDGQRERLRRLRQRQLDQLERAHAANHSRQQLKDKKRAERLSEIETCFKHHECFVSLPRISLKPLHCNESHHHSALDVRKFVRKFGF</sequence>
<dbReference type="AlphaFoldDB" id="A0A524RMZ7"/>
<dbReference type="InterPro" id="IPR000330">
    <property type="entry name" value="SNF2_N"/>
</dbReference>
<dbReference type="SMART" id="SM00490">
    <property type="entry name" value="HELICc"/>
    <property type="match status" value="1"/>
</dbReference>
<dbReference type="SMART" id="SM00487">
    <property type="entry name" value="DEXDc"/>
    <property type="match status" value="1"/>
</dbReference>
<evidence type="ECO:0000313" key="7">
    <source>
        <dbReference type="EMBL" id="TGG92164.1"/>
    </source>
</evidence>
<dbReference type="CDD" id="cd18011">
    <property type="entry name" value="DEXDc_RapA"/>
    <property type="match status" value="1"/>
</dbReference>
<dbReference type="InterPro" id="IPR001650">
    <property type="entry name" value="Helicase_C-like"/>
</dbReference>
<dbReference type="Pfam" id="PF00271">
    <property type="entry name" value="Helicase_C"/>
    <property type="match status" value="1"/>
</dbReference>
<keyword evidence="2" id="KW-0378">Hydrolase</keyword>
<dbReference type="InterPro" id="IPR057342">
    <property type="entry name" value="DEXDc_RapA"/>
</dbReference>
<dbReference type="EMBL" id="SRMO01000066">
    <property type="protein sequence ID" value="TGG92164.1"/>
    <property type="molecule type" value="Genomic_DNA"/>
</dbReference>
<name>A0A524RMZ7_9CHRO</name>
<evidence type="ECO:0000313" key="8">
    <source>
        <dbReference type="Proteomes" id="UP000317990"/>
    </source>
</evidence>
<evidence type="ECO:0000256" key="4">
    <source>
        <dbReference type="ARBA" id="ARBA00022840"/>
    </source>
</evidence>
<dbReference type="GO" id="GO:0005524">
    <property type="term" value="F:ATP binding"/>
    <property type="evidence" value="ECO:0007669"/>
    <property type="project" value="UniProtKB-KW"/>
</dbReference>
<dbReference type="GO" id="GO:0016787">
    <property type="term" value="F:hydrolase activity"/>
    <property type="evidence" value="ECO:0007669"/>
    <property type="project" value="UniProtKB-KW"/>
</dbReference>
<gene>
    <name evidence="7" type="ORF">ERJ67_06745</name>
</gene>
<dbReference type="CDD" id="cd18793">
    <property type="entry name" value="SF2_C_SNF"/>
    <property type="match status" value="1"/>
</dbReference>
<keyword evidence="1" id="KW-0547">Nucleotide-binding</keyword>
<evidence type="ECO:0000256" key="2">
    <source>
        <dbReference type="ARBA" id="ARBA00022801"/>
    </source>
</evidence>
<dbReference type="SUPFAM" id="SSF52540">
    <property type="entry name" value="P-loop containing nucleoside triphosphate hydrolases"/>
    <property type="match status" value="2"/>
</dbReference>
<reference evidence="7 8" key="1">
    <citation type="journal article" date="2019" name="mSystems">
        <title>Life at home and on the roam: Genomic adaptions reflect the dual lifestyle of an intracellular, facultative symbiont.</title>
        <authorList>
            <person name="Burgsdorf I."/>
        </authorList>
    </citation>
    <scope>NUCLEOTIDE SEQUENCE [LARGE SCALE GENOMIC DNA]</scope>
    <source>
        <strain evidence="7">277cV</strain>
    </source>
</reference>
<accession>A0A524RMZ7</accession>